<name>A0ABT1ZW78_9BURK</name>
<feature type="chain" id="PRO_5045052415" evidence="1">
    <location>
        <begin position="38"/>
        <end position="258"/>
    </location>
</feature>
<gene>
    <name evidence="3" type="ORF">NX784_21620</name>
</gene>
<feature type="domain" description="Ice-binding protein C-terminal" evidence="2">
    <location>
        <begin position="230"/>
        <end position="251"/>
    </location>
</feature>
<protein>
    <submittedName>
        <fullName evidence="3">NF038120 family PEP-CTERM protein</fullName>
    </submittedName>
</protein>
<dbReference type="Pfam" id="PF07589">
    <property type="entry name" value="PEP-CTERM"/>
    <property type="match status" value="1"/>
</dbReference>
<dbReference type="NCBIfam" id="NF038120">
    <property type="entry name" value="PEP_CTERM_QFxxD"/>
    <property type="match status" value="1"/>
</dbReference>
<feature type="signal peptide" evidence="1">
    <location>
        <begin position="1"/>
        <end position="37"/>
    </location>
</feature>
<accession>A0ABT1ZW78</accession>
<organism evidence="3 4">
    <name type="scientific">Massilia pinisoli</name>
    <dbReference type="NCBI Taxonomy" id="1772194"/>
    <lineage>
        <taxon>Bacteria</taxon>
        <taxon>Pseudomonadati</taxon>
        <taxon>Pseudomonadota</taxon>
        <taxon>Betaproteobacteria</taxon>
        <taxon>Burkholderiales</taxon>
        <taxon>Oxalobacteraceae</taxon>
        <taxon>Telluria group</taxon>
        <taxon>Massilia</taxon>
    </lineage>
</organism>
<evidence type="ECO:0000313" key="4">
    <source>
        <dbReference type="Proteomes" id="UP001204151"/>
    </source>
</evidence>
<evidence type="ECO:0000313" key="3">
    <source>
        <dbReference type="EMBL" id="MCS0584201.1"/>
    </source>
</evidence>
<sequence>MTTHPTSCVSPARSGLNKLVLGAAAALALLGTAPAMAATVNFESMVADTMYGDGDTLSEAGYTLHAVDNHAGTSGGVGLLVNGLDPTSCWLGGCPTNNTSHFYAGLNDGGFTITKDDGGVFSLRSLDYGFIAPVGGQPNVSYGQLMLTGTFGMGGSASIALDFPGTDGSGNPLFDSATLPSAFGNTLLNSLTIRACLFDGMGGCTVAKDWSDPTIYQAQFAVDNLRLAEVPEPASLALIGLGMGALLQRRRKSSSNHA</sequence>
<keyword evidence="4" id="KW-1185">Reference proteome</keyword>
<dbReference type="Proteomes" id="UP001204151">
    <property type="component" value="Unassembled WGS sequence"/>
</dbReference>
<dbReference type="NCBIfam" id="TIGR02595">
    <property type="entry name" value="PEP_CTERM"/>
    <property type="match status" value="1"/>
</dbReference>
<dbReference type="InterPro" id="IPR013424">
    <property type="entry name" value="Ice-binding_C"/>
</dbReference>
<evidence type="ECO:0000256" key="1">
    <source>
        <dbReference type="SAM" id="SignalP"/>
    </source>
</evidence>
<dbReference type="RefSeq" id="WP_258818764.1">
    <property type="nucleotide sequence ID" value="NZ_JANUGW010000019.1"/>
</dbReference>
<proteinExistence type="predicted"/>
<comment type="caution">
    <text evidence="3">The sequence shown here is derived from an EMBL/GenBank/DDBJ whole genome shotgun (WGS) entry which is preliminary data.</text>
</comment>
<reference evidence="3 4" key="1">
    <citation type="submission" date="2022-08" db="EMBL/GenBank/DDBJ databases">
        <title>Reclassification of Massilia species as members of the genera Telluria, Duganella, Pseudoduganella, Mokoshia gen. nov. and Zemynaea gen. nov. using orthogonal and non-orthogonal genome-based approaches.</title>
        <authorList>
            <person name="Bowman J.P."/>
        </authorList>
    </citation>
    <scope>NUCLEOTIDE SEQUENCE [LARGE SCALE GENOMIC DNA]</scope>
    <source>
        <strain evidence="3 4">JCM 31316</strain>
    </source>
</reference>
<keyword evidence="1" id="KW-0732">Signal</keyword>
<evidence type="ECO:0000259" key="2">
    <source>
        <dbReference type="Pfam" id="PF07589"/>
    </source>
</evidence>
<dbReference type="EMBL" id="JANUGW010000019">
    <property type="protein sequence ID" value="MCS0584201.1"/>
    <property type="molecule type" value="Genomic_DNA"/>
</dbReference>